<evidence type="ECO:0000256" key="2">
    <source>
        <dbReference type="ARBA" id="ARBA00006432"/>
    </source>
</evidence>
<keyword evidence="3" id="KW-0547">Nucleotide-binding</keyword>
<dbReference type="OrthoDB" id="6509636at2759"/>
<feature type="domain" description="AMP-binding enzyme C-terminal" evidence="6">
    <location>
        <begin position="462"/>
        <end position="538"/>
    </location>
</feature>
<dbReference type="Pfam" id="PF00501">
    <property type="entry name" value="AMP-binding"/>
    <property type="match status" value="1"/>
</dbReference>
<dbReference type="Gene3D" id="3.40.50.12780">
    <property type="entry name" value="N-terminal domain of ligase-like"/>
    <property type="match status" value="1"/>
</dbReference>
<comment type="caution">
    <text evidence="7">The sequence shown here is derived from an EMBL/GenBank/DDBJ whole genome shotgun (WGS) entry which is preliminary data.</text>
</comment>
<evidence type="ECO:0000256" key="1">
    <source>
        <dbReference type="ARBA" id="ARBA00004924"/>
    </source>
</evidence>
<proteinExistence type="inferred from homology"/>
<dbReference type="PROSITE" id="PS00455">
    <property type="entry name" value="AMP_BINDING"/>
    <property type="match status" value="1"/>
</dbReference>
<dbReference type="InterPro" id="IPR025110">
    <property type="entry name" value="AMP-bd_C"/>
</dbReference>
<dbReference type="Proteomes" id="UP000799772">
    <property type="component" value="Unassembled WGS sequence"/>
</dbReference>
<dbReference type="GO" id="GO:0005524">
    <property type="term" value="F:ATP binding"/>
    <property type="evidence" value="ECO:0007669"/>
    <property type="project" value="UniProtKB-KW"/>
</dbReference>
<keyword evidence="7" id="KW-0436">Ligase</keyword>
<gene>
    <name evidence="7" type="ORF">NA57DRAFT_33007</name>
</gene>
<comment type="similarity">
    <text evidence="2">Belongs to the ATP-dependent AMP-binding enzyme family.</text>
</comment>
<keyword evidence="4" id="KW-0067">ATP-binding</keyword>
<dbReference type="Gene3D" id="3.30.300.30">
    <property type="match status" value="1"/>
</dbReference>
<reference evidence="7" key="1">
    <citation type="journal article" date="2020" name="Stud. Mycol.">
        <title>101 Dothideomycetes genomes: a test case for predicting lifestyles and emergence of pathogens.</title>
        <authorList>
            <person name="Haridas S."/>
            <person name="Albert R."/>
            <person name="Binder M."/>
            <person name="Bloem J."/>
            <person name="Labutti K."/>
            <person name="Salamov A."/>
            <person name="Andreopoulos B."/>
            <person name="Baker S."/>
            <person name="Barry K."/>
            <person name="Bills G."/>
            <person name="Bluhm B."/>
            <person name="Cannon C."/>
            <person name="Castanera R."/>
            <person name="Culley D."/>
            <person name="Daum C."/>
            <person name="Ezra D."/>
            <person name="Gonzalez J."/>
            <person name="Henrissat B."/>
            <person name="Kuo A."/>
            <person name="Liang C."/>
            <person name="Lipzen A."/>
            <person name="Lutzoni F."/>
            <person name="Magnuson J."/>
            <person name="Mondo S."/>
            <person name="Nolan M."/>
            <person name="Ohm R."/>
            <person name="Pangilinan J."/>
            <person name="Park H.-J."/>
            <person name="Ramirez L."/>
            <person name="Alfaro M."/>
            <person name="Sun H."/>
            <person name="Tritt A."/>
            <person name="Yoshinaga Y."/>
            <person name="Zwiers L.-H."/>
            <person name="Turgeon B."/>
            <person name="Goodwin S."/>
            <person name="Spatafora J."/>
            <person name="Crous P."/>
            <person name="Grigoriev I."/>
        </authorList>
    </citation>
    <scope>NUCLEOTIDE SEQUENCE</scope>
    <source>
        <strain evidence="7">CBS 133067</strain>
    </source>
</reference>
<dbReference type="GO" id="GO:0016405">
    <property type="term" value="F:CoA-ligase activity"/>
    <property type="evidence" value="ECO:0007669"/>
    <property type="project" value="TreeGrafter"/>
</dbReference>
<evidence type="ECO:0000256" key="3">
    <source>
        <dbReference type="ARBA" id="ARBA00022741"/>
    </source>
</evidence>
<sequence>MPYKSRWQIEVPKVTLPTFLFKSPTASLPDTPVFLAADAPDTHYLTYRSYRLWCQRFAAGLRAAGLKDGDRVLLFSGNTLFSPVVIHGTIMAGAIFTGANPTFVARELAYQLKDSDALFLIAAESSLDTAREAAHLVGMSEDRIFAFDDGFATFDGKSKNSGNIRHWTALIADEETGSKFAWDDLKTEEDLDRTVALNYSSGTTGVPKGVMITHKNYVSNCMQTIYVSKLSPDYEQNTKRARQLCFLPMYHAMGQTIFGVTCPVQSIPVYIMPKFDFIKMLENIQRFKITVLTLVPPIVVALAKHPAVKKYDLSSVDKVGCGAAPLGREMAAELEKLWPPGKINVKQGWGMTEITCSAMGWHPLEKSYSFSVGELNPNCEAKLVDEDGIHEVPEGERGEVWVKAPNVMKGYWGKPEATKETITEDGWLKTGDIAYVEKGKFFIVDRKKELIKVKGNQVAPAELEALLLDHPAISDVAVIGVNIDIDDERPRAYVVLAQGKKATEKEIQEWLATKVTRHKHLTGGVRFVDAIPKNPSGKILRKILREQAKAEISSQKSKL</sequence>
<evidence type="ECO:0000259" key="5">
    <source>
        <dbReference type="Pfam" id="PF00501"/>
    </source>
</evidence>
<dbReference type="CDD" id="cd05911">
    <property type="entry name" value="Firefly_Luc_like"/>
    <property type="match status" value="1"/>
</dbReference>
<dbReference type="Pfam" id="PF13193">
    <property type="entry name" value="AMP-binding_C"/>
    <property type="match status" value="1"/>
</dbReference>
<dbReference type="FunFam" id="3.40.50.12780:FF:000003">
    <property type="entry name" value="Long-chain-fatty-acid--CoA ligase FadD"/>
    <property type="match status" value="1"/>
</dbReference>
<dbReference type="InterPro" id="IPR045851">
    <property type="entry name" value="AMP-bd_C_sf"/>
</dbReference>
<evidence type="ECO:0000256" key="4">
    <source>
        <dbReference type="ARBA" id="ARBA00022840"/>
    </source>
</evidence>
<dbReference type="InterPro" id="IPR042099">
    <property type="entry name" value="ANL_N_sf"/>
</dbReference>
<dbReference type="AlphaFoldDB" id="A0A9P4IMV9"/>
<evidence type="ECO:0000313" key="8">
    <source>
        <dbReference type="Proteomes" id="UP000799772"/>
    </source>
</evidence>
<dbReference type="PANTHER" id="PTHR24096">
    <property type="entry name" value="LONG-CHAIN-FATTY-ACID--COA LIGASE"/>
    <property type="match status" value="1"/>
</dbReference>
<evidence type="ECO:0000313" key="7">
    <source>
        <dbReference type="EMBL" id="KAF2102712.1"/>
    </source>
</evidence>
<dbReference type="PANTHER" id="PTHR24096:SF424">
    <property type="entry name" value="ACETYL-COA SYNTHETASE-LIKE PROTEIN-RELATED"/>
    <property type="match status" value="1"/>
</dbReference>
<dbReference type="SUPFAM" id="SSF56801">
    <property type="entry name" value="Acetyl-CoA synthetase-like"/>
    <property type="match status" value="1"/>
</dbReference>
<feature type="domain" description="AMP-dependent synthetase/ligase" evidence="5">
    <location>
        <begin position="29"/>
        <end position="412"/>
    </location>
</feature>
<name>A0A9P4IMV9_9PEZI</name>
<accession>A0A9P4IMV9</accession>
<evidence type="ECO:0000259" key="6">
    <source>
        <dbReference type="Pfam" id="PF13193"/>
    </source>
</evidence>
<protein>
    <submittedName>
        <fullName evidence="7">4-coumarate-CoA ligase</fullName>
    </submittedName>
</protein>
<keyword evidence="8" id="KW-1185">Reference proteome</keyword>
<organism evidence="7 8">
    <name type="scientific">Rhizodiscina lignyota</name>
    <dbReference type="NCBI Taxonomy" id="1504668"/>
    <lineage>
        <taxon>Eukaryota</taxon>
        <taxon>Fungi</taxon>
        <taxon>Dikarya</taxon>
        <taxon>Ascomycota</taxon>
        <taxon>Pezizomycotina</taxon>
        <taxon>Dothideomycetes</taxon>
        <taxon>Pleosporomycetidae</taxon>
        <taxon>Aulographales</taxon>
        <taxon>Rhizodiscinaceae</taxon>
        <taxon>Rhizodiscina</taxon>
    </lineage>
</organism>
<dbReference type="InterPro" id="IPR000873">
    <property type="entry name" value="AMP-dep_synth/lig_dom"/>
</dbReference>
<dbReference type="InterPro" id="IPR020845">
    <property type="entry name" value="AMP-binding_CS"/>
</dbReference>
<dbReference type="FunFam" id="3.30.300.30:FF:000007">
    <property type="entry name" value="4-coumarate--CoA ligase 2"/>
    <property type="match status" value="1"/>
</dbReference>
<dbReference type="EMBL" id="ML978122">
    <property type="protein sequence ID" value="KAF2102712.1"/>
    <property type="molecule type" value="Genomic_DNA"/>
</dbReference>
<comment type="pathway">
    <text evidence="1">Siderophore biosynthesis.</text>
</comment>